<name>A0ABC8LV90_ERUVS</name>
<proteinExistence type="predicted"/>
<organism evidence="1 2">
    <name type="scientific">Eruca vesicaria subsp. sativa</name>
    <name type="common">Garden rocket</name>
    <name type="synonym">Eruca sativa</name>
    <dbReference type="NCBI Taxonomy" id="29727"/>
    <lineage>
        <taxon>Eukaryota</taxon>
        <taxon>Viridiplantae</taxon>
        <taxon>Streptophyta</taxon>
        <taxon>Embryophyta</taxon>
        <taxon>Tracheophyta</taxon>
        <taxon>Spermatophyta</taxon>
        <taxon>Magnoliopsida</taxon>
        <taxon>eudicotyledons</taxon>
        <taxon>Gunneridae</taxon>
        <taxon>Pentapetalae</taxon>
        <taxon>rosids</taxon>
        <taxon>malvids</taxon>
        <taxon>Brassicales</taxon>
        <taxon>Brassicaceae</taxon>
        <taxon>Brassiceae</taxon>
        <taxon>Eruca</taxon>
    </lineage>
</organism>
<gene>
    <name evidence="1" type="ORF">ERUC_LOCUS40247</name>
</gene>
<keyword evidence="2" id="KW-1185">Reference proteome</keyword>
<dbReference type="Proteomes" id="UP001642260">
    <property type="component" value="Unassembled WGS sequence"/>
</dbReference>
<protein>
    <submittedName>
        <fullName evidence="1">Uncharacterized protein</fullName>
    </submittedName>
</protein>
<comment type="caution">
    <text evidence="1">The sequence shown here is derived from an EMBL/GenBank/DDBJ whole genome shotgun (WGS) entry which is preliminary data.</text>
</comment>
<dbReference type="AlphaFoldDB" id="A0ABC8LV90"/>
<evidence type="ECO:0000313" key="1">
    <source>
        <dbReference type="EMBL" id="CAH8387764.1"/>
    </source>
</evidence>
<reference evidence="1 2" key="1">
    <citation type="submission" date="2022-03" db="EMBL/GenBank/DDBJ databases">
        <authorList>
            <person name="Macdonald S."/>
            <person name="Ahmed S."/>
            <person name="Newling K."/>
        </authorList>
    </citation>
    <scope>NUCLEOTIDE SEQUENCE [LARGE SCALE GENOMIC DNA]</scope>
</reference>
<accession>A0ABC8LV90</accession>
<evidence type="ECO:0000313" key="2">
    <source>
        <dbReference type="Proteomes" id="UP001642260"/>
    </source>
</evidence>
<sequence length="173" mass="19220">MFEFFYSIVHKDAFLESKCLYLVALLCCSSHVLLLLSMEAGQFEQSVHTAQFFLPMQTSQKHHSVAGLQILYPQVYSSPQFQVIDRRNGFSDTPSKESFFTLEYSTASYDSPSVEEYSGFSTAAGKSWNWDELLALTPQLVEAARAVDEGDVATACGFIDVLEQMVSVSGSPI</sequence>
<dbReference type="EMBL" id="CAKOAT010760709">
    <property type="protein sequence ID" value="CAH8387764.1"/>
    <property type="molecule type" value="Genomic_DNA"/>
</dbReference>